<dbReference type="EMBL" id="BSFP01000016">
    <property type="protein sequence ID" value="GLL01480.1"/>
    <property type="molecule type" value="Genomic_DNA"/>
</dbReference>
<feature type="domain" description="HAMP" evidence="8">
    <location>
        <begin position="222"/>
        <end position="276"/>
    </location>
</feature>
<dbReference type="InterPro" id="IPR003660">
    <property type="entry name" value="HAMP_dom"/>
</dbReference>
<dbReference type="PROSITE" id="PS50885">
    <property type="entry name" value="HAMP"/>
    <property type="match status" value="1"/>
</dbReference>
<keyword evidence="3 5" id="KW-0807">Transducer</keyword>
<dbReference type="GO" id="GO:0006935">
    <property type="term" value="P:chemotaxis"/>
    <property type="evidence" value="ECO:0007669"/>
    <property type="project" value="InterPro"/>
</dbReference>
<evidence type="ECO:0000256" key="4">
    <source>
        <dbReference type="ARBA" id="ARBA00029447"/>
    </source>
</evidence>
<keyword evidence="2 6" id="KW-1133">Transmembrane helix</keyword>
<dbReference type="RefSeq" id="WP_261964937.1">
    <property type="nucleotide sequence ID" value="NZ_BAAAXA010000001.1"/>
</dbReference>
<feature type="domain" description="Methyl-accepting transducer" evidence="7">
    <location>
        <begin position="288"/>
        <end position="510"/>
    </location>
</feature>
<evidence type="ECO:0000313" key="9">
    <source>
        <dbReference type="EMBL" id="GLL01480.1"/>
    </source>
</evidence>
<protein>
    <recommendedName>
        <fullName evidence="11">Methyl-accepting chemotaxis protein</fullName>
    </recommendedName>
</protein>
<evidence type="ECO:0000256" key="3">
    <source>
        <dbReference type="ARBA" id="ARBA00023224"/>
    </source>
</evidence>
<evidence type="ECO:0000256" key="1">
    <source>
        <dbReference type="ARBA" id="ARBA00022692"/>
    </source>
</evidence>
<dbReference type="InterPro" id="IPR004090">
    <property type="entry name" value="Chemotax_Me-accpt_rcpt"/>
</dbReference>
<organism evidence="9 10">
    <name type="scientific">Dactylosporangium matsuzakiense</name>
    <dbReference type="NCBI Taxonomy" id="53360"/>
    <lineage>
        <taxon>Bacteria</taxon>
        <taxon>Bacillati</taxon>
        <taxon>Actinomycetota</taxon>
        <taxon>Actinomycetes</taxon>
        <taxon>Micromonosporales</taxon>
        <taxon>Micromonosporaceae</taxon>
        <taxon>Dactylosporangium</taxon>
    </lineage>
</organism>
<evidence type="ECO:0000256" key="2">
    <source>
        <dbReference type="ARBA" id="ARBA00022989"/>
    </source>
</evidence>
<dbReference type="Gene3D" id="1.10.287.950">
    <property type="entry name" value="Methyl-accepting chemotaxis protein"/>
    <property type="match status" value="1"/>
</dbReference>
<accession>A0A9W6NL16</accession>
<evidence type="ECO:0000256" key="5">
    <source>
        <dbReference type="PROSITE-ProRule" id="PRU00284"/>
    </source>
</evidence>
<name>A0A9W6NL16_9ACTN</name>
<dbReference type="SUPFAM" id="SSF58104">
    <property type="entry name" value="Methyl-accepting chemotaxis protein (MCP) signaling domain"/>
    <property type="match status" value="1"/>
</dbReference>
<comment type="similarity">
    <text evidence="4">Belongs to the methyl-accepting chemotaxis (MCP) protein family.</text>
</comment>
<dbReference type="PANTHER" id="PTHR32089:SF112">
    <property type="entry name" value="LYSOZYME-LIKE PROTEIN-RELATED"/>
    <property type="match status" value="1"/>
</dbReference>
<dbReference type="CDD" id="cd06225">
    <property type="entry name" value="HAMP"/>
    <property type="match status" value="1"/>
</dbReference>
<evidence type="ECO:0000313" key="10">
    <source>
        <dbReference type="Proteomes" id="UP001143480"/>
    </source>
</evidence>
<keyword evidence="6" id="KW-0472">Membrane</keyword>
<dbReference type="SMART" id="SM00304">
    <property type="entry name" value="HAMP"/>
    <property type="match status" value="2"/>
</dbReference>
<dbReference type="PANTHER" id="PTHR32089">
    <property type="entry name" value="METHYL-ACCEPTING CHEMOTAXIS PROTEIN MCPB"/>
    <property type="match status" value="1"/>
</dbReference>
<evidence type="ECO:0008006" key="11">
    <source>
        <dbReference type="Google" id="ProtNLM"/>
    </source>
</evidence>
<comment type="caution">
    <text evidence="9">The sequence shown here is derived from an EMBL/GenBank/DDBJ whole genome shotgun (WGS) entry which is preliminary data.</text>
</comment>
<proteinExistence type="inferred from homology"/>
<dbReference type="InterPro" id="IPR004089">
    <property type="entry name" value="MCPsignal_dom"/>
</dbReference>
<gene>
    <name evidence="9" type="ORF">GCM10017581_032210</name>
</gene>
<feature type="transmembrane region" description="Helical" evidence="6">
    <location>
        <begin position="201"/>
        <end position="225"/>
    </location>
</feature>
<dbReference type="AlphaFoldDB" id="A0A9W6NL16"/>
<dbReference type="GO" id="GO:0007165">
    <property type="term" value="P:signal transduction"/>
    <property type="evidence" value="ECO:0007669"/>
    <property type="project" value="UniProtKB-KW"/>
</dbReference>
<sequence>MLAVLRKIRISLRMVSAMGLLLALLAAIAFVGLSAIADQRRATATVGRYQHVTRLAMQVKFRSADFNGWQTAYAFDEARGVAGAALDTGASRASFLAAAAAFRTELAALRDAGISGAQQRQVAATLELFDRFMALDADIARDYRSGGAAGVASANEWVAVDEIRLFNQIAAGIDTLVAGVDTEAASATSRAEAASARATSVIVVVGIAAVFVGALLALVLIRSIIRPLRTLNRRLAEIADGDGDLTQRIDDPARDEIAEAAAGFNRFAGRMQSLLADVAAGARRISAAADELTDVSAELATGATQTSTQAEAVSAGAEEVSTIVSAMASSSEEMTASIAEIARSAGRASQVAARGVAAADAAGASIARLGASSEEIQSVAELITAIAAQTNLLALNATIEAARAGESGKGFAVVAGEVKALAAQTAGATETIARQIAAIQAGAGEARTAIAHIGEVVAEINATQLTIASAIEEQTATTAEMSRNIGETAVGSGEIAATITGVAATAAATTESARRTGRTAAELDTAQADLSRLVSAFRY</sequence>
<reference evidence="9" key="2">
    <citation type="submission" date="2023-01" db="EMBL/GenBank/DDBJ databases">
        <authorList>
            <person name="Sun Q."/>
            <person name="Evtushenko L."/>
        </authorList>
    </citation>
    <scope>NUCLEOTIDE SEQUENCE</scope>
    <source>
        <strain evidence="9">VKM Ac-1321</strain>
    </source>
</reference>
<dbReference type="Pfam" id="PF00015">
    <property type="entry name" value="MCPsignal"/>
    <property type="match status" value="1"/>
</dbReference>
<dbReference type="PRINTS" id="PR00260">
    <property type="entry name" value="CHEMTRNSDUCR"/>
</dbReference>
<dbReference type="SMART" id="SM00283">
    <property type="entry name" value="MA"/>
    <property type="match status" value="1"/>
</dbReference>
<keyword evidence="1 6" id="KW-0812">Transmembrane</keyword>
<evidence type="ECO:0000259" key="8">
    <source>
        <dbReference type="PROSITE" id="PS50885"/>
    </source>
</evidence>
<dbReference type="GO" id="GO:0004888">
    <property type="term" value="F:transmembrane signaling receptor activity"/>
    <property type="evidence" value="ECO:0007669"/>
    <property type="project" value="InterPro"/>
</dbReference>
<dbReference type="GO" id="GO:0016020">
    <property type="term" value="C:membrane"/>
    <property type="evidence" value="ECO:0007669"/>
    <property type="project" value="InterPro"/>
</dbReference>
<reference evidence="9" key="1">
    <citation type="journal article" date="2014" name="Int. J. Syst. Evol. Microbiol.">
        <title>Complete genome sequence of Corynebacterium casei LMG S-19264T (=DSM 44701T), isolated from a smear-ripened cheese.</title>
        <authorList>
            <consortium name="US DOE Joint Genome Institute (JGI-PGF)"/>
            <person name="Walter F."/>
            <person name="Albersmeier A."/>
            <person name="Kalinowski J."/>
            <person name="Ruckert C."/>
        </authorList>
    </citation>
    <scope>NUCLEOTIDE SEQUENCE</scope>
    <source>
        <strain evidence="9">VKM Ac-1321</strain>
    </source>
</reference>
<dbReference type="Pfam" id="PF00672">
    <property type="entry name" value="HAMP"/>
    <property type="match status" value="1"/>
</dbReference>
<dbReference type="PROSITE" id="PS50111">
    <property type="entry name" value="CHEMOTAXIS_TRANSDUC_2"/>
    <property type="match status" value="1"/>
</dbReference>
<keyword evidence="10" id="KW-1185">Reference proteome</keyword>
<evidence type="ECO:0000256" key="6">
    <source>
        <dbReference type="SAM" id="Phobius"/>
    </source>
</evidence>
<evidence type="ECO:0000259" key="7">
    <source>
        <dbReference type="PROSITE" id="PS50111"/>
    </source>
</evidence>
<dbReference type="Proteomes" id="UP001143480">
    <property type="component" value="Unassembled WGS sequence"/>
</dbReference>